<dbReference type="InterPro" id="IPR052159">
    <property type="entry name" value="Competence_DNA_uptake"/>
</dbReference>
<evidence type="ECO:0000256" key="1">
    <source>
        <dbReference type="ARBA" id="ARBA00004651"/>
    </source>
</evidence>
<feature type="transmembrane region" description="Helical" evidence="6">
    <location>
        <begin position="148"/>
        <end position="174"/>
    </location>
</feature>
<evidence type="ECO:0000256" key="5">
    <source>
        <dbReference type="ARBA" id="ARBA00023136"/>
    </source>
</evidence>
<name>A0A0S7YFI4_UNCT6</name>
<dbReference type="Pfam" id="PF03772">
    <property type="entry name" value="Competence"/>
    <property type="match status" value="1"/>
</dbReference>
<gene>
    <name evidence="8" type="ORF">AMJ52_04255</name>
</gene>
<comment type="subcellular location">
    <subcellularLocation>
        <location evidence="1">Cell membrane</location>
        <topology evidence="1">Multi-pass membrane protein</topology>
    </subcellularLocation>
</comment>
<accession>A0A0S7YFI4</accession>
<dbReference type="InterPro" id="IPR004477">
    <property type="entry name" value="ComEC_N"/>
</dbReference>
<keyword evidence="3 6" id="KW-0812">Transmembrane</keyword>
<comment type="caution">
    <text evidence="8">The sequence shown here is derived from an EMBL/GenBank/DDBJ whole genome shotgun (WGS) entry which is preliminary data.</text>
</comment>
<feature type="domain" description="ComEC/Rec2-related protein" evidence="7">
    <location>
        <begin position="128"/>
        <end position="386"/>
    </location>
</feature>
<keyword evidence="5 6" id="KW-0472">Membrane</keyword>
<dbReference type="PANTHER" id="PTHR30619:SF1">
    <property type="entry name" value="RECOMBINATION PROTEIN 2"/>
    <property type="match status" value="1"/>
</dbReference>
<organism evidence="8 9">
    <name type="scientific">candidate division TA06 bacterium DG_78</name>
    <dbReference type="NCBI Taxonomy" id="1703772"/>
    <lineage>
        <taxon>Bacteria</taxon>
        <taxon>Bacteria division TA06</taxon>
    </lineage>
</organism>
<feature type="transmembrane region" description="Helical" evidence="6">
    <location>
        <begin position="366"/>
        <end position="387"/>
    </location>
</feature>
<dbReference type="PANTHER" id="PTHR30619">
    <property type="entry name" value="DNA INTERNALIZATION/COMPETENCE PROTEIN COMEC/REC2"/>
    <property type="match status" value="1"/>
</dbReference>
<feature type="transmembrane region" description="Helical" evidence="6">
    <location>
        <begin position="341"/>
        <end position="360"/>
    </location>
</feature>
<dbReference type="EMBL" id="LJNI01000042">
    <property type="protein sequence ID" value="KPJ73131.1"/>
    <property type="molecule type" value="Genomic_DNA"/>
</dbReference>
<feature type="transmembrane region" description="Helical" evidence="6">
    <location>
        <begin position="180"/>
        <end position="198"/>
    </location>
</feature>
<evidence type="ECO:0000313" key="9">
    <source>
        <dbReference type="Proteomes" id="UP000051012"/>
    </source>
</evidence>
<feature type="transmembrane region" description="Helical" evidence="6">
    <location>
        <begin position="394"/>
        <end position="412"/>
    </location>
</feature>
<keyword evidence="4 6" id="KW-1133">Transmembrane helix</keyword>
<reference evidence="8 9" key="1">
    <citation type="journal article" date="2015" name="Microbiome">
        <title>Genomic resolution of linkages in carbon, nitrogen, and sulfur cycling among widespread estuary sediment bacteria.</title>
        <authorList>
            <person name="Baker B.J."/>
            <person name="Lazar C.S."/>
            <person name="Teske A.P."/>
            <person name="Dick G.J."/>
        </authorList>
    </citation>
    <scope>NUCLEOTIDE SEQUENCE [LARGE SCALE GENOMIC DNA]</scope>
    <source>
        <strain evidence="8">DG_78</strain>
    </source>
</reference>
<proteinExistence type="predicted"/>
<dbReference type="AlphaFoldDB" id="A0A0S7YFI4"/>
<evidence type="ECO:0000259" key="7">
    <source>
        <dbReference type="Pfam" id="PF03772"/>
    </source>
</evidence>
<sequence length="555" mass="62674">MVPMRPSHQGRALCFSGVVVAEDHHQNYVRLSMLIDKALLQQDTIDYKIPVEFYTYTRGTLLGTRIIIKGRIKQSKFLHRPHIFVGDIVEKGRSQGIIDLISYTVRNYIDHQLRSVFDDVYYNTASGLILGGSNRLGRDLKDVFSRAGVLHILAVSGLHVGFVCLFIGCVLFFIPLSPKIKFMIIMIVLSIYAGVVGFRPSIYRATLMAFFFGLAIILQRNVDGLHVINITAISLLLINPLLLFDVGAQLSFAAVYGIVFLYPKISAYLKDKVKNKFLKFIYASMTVSFSAQLFVSPVLIYYFHRLPTLAIFSNLIVVPIAMIVIFLLFIYLLLGLFFSALAKIIVLPIPFLISLLVSVSKIVAHIPHSTISVNISPIFLIAFFFLFPKRTRKCGIFALLIMVTIASIGLLSDTAILRITQEGTYISTTAGETIYVTSGEKTKFLGMNGINEVDYLVAPRRFFPVRKEFFAMPEKLHHRKIVLDNITIELQREQSIMCGSVELNMNDYTTDENSIFHIITDGDTVYEFNTPLYYSIIDQALLDIKILLVRLILLF</sequence>
<dbReference type="GO" id="GO:0005886">
    <property type="term" value="C:plasma membrane"/>
    <property type="evidence" value="ECO:0007669"/>
    <property type="project" value="UniProtKB-SubCell"/>
</dbReference>
<evidence type="ECO:0000256" key="2">
    <source>
        <dbReference type="ARBA" id="ARBA00022475"/>
    </source>
</evidence>
<keyword evidence="2" id="KW-1003">Cell membrane</keyword>
<dbReference type="NCBIfam" id="TIGR00360">
    <property type="entry name" value="ComEC_N-term"/>
    <property type="match status" value="1"/>
</dbReference>
<evidence type="ECO:0000256" key="6">
    <source>
        <dbReference type="SAM" id="Phobius"/>
    </source>
</evidence>
<feature type="transmembrane region" description="Helical" evidence="6">
    <location>
        <begin position="280"/>
        <end position="303"/>
    </location>
</feature>
<evidence type="ECO:0000256" key="3">
    <source>
        <dbReference type="ARBA" id="ARBA00022692"/>
    </source>
</evidence>
<evidence type="ECO:0000256" key="4">
    <source>
        <dbReference type="ARBA" id="ARBA00022989"/>
    </source>
</evidence>
<evidence type="ECO:0000313" key="8">
    <source>
        <dbReference type="EMBL" id="KPJ73131.1"/>
    </source>
</evidence>
<protein>
    <recommendedName>
        <fullName evidence="7">ComEC/Rec2-related protein domain-containing protein</fullName>
    </recommendedName>
</protein>
<feature type="transmembrane region" description="Helical" evidence="6">
    <location>
        <begin position="228"/>
        <end position="259"/>
    </location>
</feature>
<feature type="transmembrane region" description="Helical" evidence="6">
    <location>
        <begin position="309"/>
        <end position="334"/>
    </location>
</feature>
<dbReference type="Proteomes" id="UP000051012">
    <property type="component" value="Unassembled WGS sequence"/>
</dbReference>